<dbReference type="InterPro" id="IPR005584">
    <property type="entry name" value="DNA_gyrase_inhibitor_YacG"/>
</dbReference>
<evidence type="ECO:0000256" key="1">
    <source>
        <dbReference type="ARBA" id="ARBA00022723"/>
    </source>
</evidence>
<dbReference type="RefSeq" id="WP_135276210.1">
    <property type="nucleotide sequence ID" value="NZ_PQVH01000001.1"/>
</dbReference>
<dbReference type="Proteomes" id="UP000297706">
    <property type="component" value="Unassembled WGS sequence"/>
</dbReference>
<dbReference type="HAMAP" id="MF_00649">
    <property type="entry name" value="DNA_gyrase_inhibitor_YacG"/>
    <property type="match status" value="1"/>
</dbReference>
<comment type="function">
    <text evidence="3">Inhibits all the catalytic activities of DNA gyrase by preventing its interaction with DNA. Acts by binding directly to the C-terminal domain of GyrB, which probably disrupts DNA binding by the gyrase.</text>
</comment>
<dbReference type="Pfam" id="PF03884">
    <property type="entry name" value="YacG"/>
    <property type="match status" value="1"/>
</dbReference>
<feature type="binding site" evidence="3">
    <location>
        <position position="13"/>
    </location>
    <ligand>
        <name>Zn(2+)</name>
        <dbReference type="ChEBI" id="CHEBI:29105"/>
    </ligand>
</feature>
<comment type="similarity">
    <text evidence="3">Belongs to the DNA gyrase inhibitor YacG family.</text>
</comment>
<feature type="binding site" evidence="3">
    <location>
        <position position="33"/>
    </location>
    <ligand>
        <name>Zn(2+)</name>
        <dbReference type="ChEBI" id="CHEBI:29105"/>
    </ligand>
</feature>
<dbReference type="PANTHER" id="PTHR36150">
    <property type="entry name" value="DNA GYRASE INHIBITOR YACG"/>
    <property type="match status" value="1"/>
</dbReference>
<sequence length="63" mass="7168">MTQNKRLVACPTCKKLVEFSTLNAYRPFCSKRCEMIDLGAWANEDYAIPAAEKDNDLPDELTQ</sequence>
<evidence type="ECO:0000256" key="2">
    <source>
        <dbReference type="ARBA" id="ARBA00022833"/>
    </source>
</evidence>
<dbReference type="AlphaFoldDB" id="A0A4Y9VUU3"/>
<comment type="cofactor">
    <cofactor evidence="3">
        <name>Zn(2+)</name>
        <dbReference type="ChEBI" id="CHEBI:29105"/>
    </cofactor>
    <text evidence="3">Binds 1 zinc ion.</text>
</comment>
<keyword evidence="5" id="KW-1185">Reference proteome</keyword>
<keyword evidence="2 3" id="KW-0862">Zinc</keyword>
<gene>
    <name evidence="3" type="primary">yacG</name>
    <name evidence="4" type="ORF">C3Y98_00690</name>
</gene>
<dbReference type="Gene3D" id="3.30.50.10">
    <property type="entry name" value="Erythroid Transcription Factor GATA-1, subunit A"/>
    <property type="match status" value="1"/>
</dbReference>
<dbReference type="GO" id="GO:0008270">
    <property type="term" value="F:zinc ion binding"/>
    <property type="evidence" value="ECO:0007669"/>
    <property type="project" value="UniProtKB-UniRule"/>
</dbReference>
<dbReference type="OrthoDB" id="9809663at2"/>
<dbReference type="PANTHER" id="PTHR36150:SF1">
    <property type="entry name" value="DNA GYRASE INHIBITOR YACG"/>
    <property type="match status" value="1"/>
</dbReference>
<proteinExistence type="inferred from homology"/>
<organism evidence="4 5">
    <name type="scientific">Methylotenera oryzisoli</name>
    <dbReference type="NCBI Taxonomy" id="2080758"/>
    <lineage>
        <taxon>Bacteria</taxon>
        <taxon>Pseudomonadati</taxon>
        <taxon>Pseudomonadota</taxon>
        <taxon>Betaproteobacteria</taxon>
        <taxon>Nitrosomonadales</taxon>
        <taxon>Methylophilaceae</taxon>
        <taxon>Methylotenera</taxon>
    </lineage>
</organism>
<comment type="subunit">
    <text evidence="3">Interacts with GyrB.</text>
</comment>
<evidence type="ECO:0000313" key="4">
    <source>
        <dbReference type="EMBL" id="TFW73433.1"/>
    </source>
</evidence>
<evidence type="ECO:0000256" key="3">
    <source>
        <dbReference type="HAMAP-Rule" id="MF_00649"/>
    </source>
</evidence>
<dbReference type="SUPFAM" id="SSF57716">
    <property type="entry name" value="Glucocorticoid receptor-like (DNA-binding domain)"/>
    <property type="match status" value="1"/>
</dbReference>
<name>A0A4Y9VUU3_9PROT</name>
<keyword evidence="1 3" id="KW-0479">Metal-binding</keyword>
<reference evidence="4 5" key="1">
    <citation type="submission" date="2018-02" db="EMBL/GenBank/DDBJ databases">
        <title>A novel lanthanide dependent methylotroph, Methylotenera sp. La3113.</title>
        <authorList>
            <person name="Lv H."/>
            <person name="Tani A."/>
        </authorList>
    </citation>
    <scope>NUCLEOTIDE SEQUENCE [LARGE SCALE GENOMIC DNA]</scope>
    <source>
        <strain evidence="4 5">La3113</strain>
    </source>
</reference>
<dbReference type="GO" id="GO:0006355">
    <property type="term" value="P:regulation of DNA-templated transcription"/>
    <property type="evidence" value="ECO:0007669"/>
    <property type="project" value="InterPro"/>
</dbReference>
<comment type="caution">
    <text evidence="4">The sequence shown here is derived from an EMBL/GenBank/DDBJ whole genome shotgun (WGS) entry which is preliminary data.</text>
</comment>
<feature type="binding site" evidence="3">
    <location>
        <position position="29"/>
    </location>
    <ligand>
        <name>Zn(2+)</name>
        <dbReference type="ChEBI" id="CHEBI:29105"/>
    </ligand>
</feature>
<dbReference type="GO" id="GO:0008657">
    <property type="term" value="F:DNA topoisomerase type II (double strand cut, ATP-hydrolyzing) inhibitor activity"/>
    <property type="evidence" value="ECO:0007669"/>
    <property type="project" value="UniProtKB-UniRule"/>
</dbReference>
<feature type="binding site" evidence="3">
    <location>
        <position position="10"/>
    </location>
    <ligand>
        <name>Zn(2+)</name>
        <dbReference type="ChEBI" id="CHEBI:29105"/>
    </ligand>
</feature>
<dbReference type="EMBL" id="PQVH01000001">
    <property type="protein sequence ID" value="TFW73433.1"/>
    <property type="molecule type" value="Genomic_DNA"/>
</dbReference>
<protein>
    <recommendedName>
        <fullName evidence="3">DNA gyrase inhibitor YacG</fullName>
    </recommendedName>
</protein>
<dbReference type="InterPro" id="IPR013088">
    <property type="entry name" value="Znf_NHR/GATA"/>
</dbReference>
<dbReference type="NCBIfam" id="NF001638">
    <property type="entry name" value="PRK00418.1"/>
    <property type="match status" value="1"/>
</dbReference>
<evidence type="ECO:0000313" key="5">
    <source>
        <dbReference type="Proteomes" id="UP000297706"/>
    </source>
</evidence>
<accession>A0A4Y9VUU3</accession>